<reference evidence="2" key="3">
    <citation type="submission" date="2025-08" db="UniProtKB">
        <authorList>
            <consortium name="RefSeq"/>
        </authorList>
    </citation>
    <scope>IDENTIFICATION</scope>
    <source>
        <strain evidence="2">CBS 342.82</strain>
    </source>
</reference>
<organism evidence="2">
    <name type="scientific">Dissoconium aciculare CBS 342.82</name>
    <dbReference type="NCBI Taxonomy" id="1314786"/>
    <lineage>
        <taxon>Eukaryota</taxon>
        <taxon>Fungi</taxon>
        <taxon>Dikarya</taxon>
        <taxon>Ascomycota</taxon>
        <taxon>Pezizomycotina</taxon>
        <taxon>Dothideomycetes</taxon>
        <taxon>Dothideomycetidae</taxon>
        <taxon>Mycosphaerellales</taxon>
        <taxon>Dissoconiaceae</taxon>
        <taxon>Dissoconium</taxon>
    </lineage>
</organism>
<accession>A0A6J3LY64</accession>
<dbReference type="GeneID" id="54363300"/>
<gene>
    <name evidence="2" type="ORF">K489DRAFT_383009</name>
</gene>
<keyword evidence="1" id="KW-1185">Reference proteome</keyword>
<dbReference type="AlphaFoldDB" id="A0A6J3LY64"/>
<evidence type="ECO:0000313" key="1">
    <source>
        <dbReference type="Proteomes" id="UP000504637"/>
    </source>
</evidence>
<dbReference type="RefSeq" id="XP_033457270.1">
    <property type="nucleotide sequence ID" value="XM_033605500.1"/>
</dbReference>
<reference evidence="2" key="2">
    <citation type="submission" date="2020-04" db="EMBL/GenBank/DDBJ databases">
        <authorList>
            <consortium name="NCBI Genome Project"/>
        </authorList>
    </citation>
    <scope>NUCLEOTIDE SEQUENCE</scope>
    <source>
        <strain evidence="2">CBS 342.82</strain>
    </source>
</reference>
<proteinExistence type="predicted"/>
<dbReference type="Proteomes" id="UP000504637">
    <property type="component" value="Unplaced"/>
</dbReference>
<protein>
    <submittedName>
        <fullName evidence="2">Uncharacterized protein</fullName>
    </submittedName>
</protein>
<evidence type="ECO:0000313" key="2">
    <source>
        <dbReference type="RefSeq" id="XP_033457270.1"/>
    </source>
</evidence>
<name>A0A6J3LY64_9PEZI</name>
<reference evidence="2" key="1">
    <citation type="submission" date="2020-01" db="EMBL/GenBank/DDBJ databases">
        <authorList>
            <consortium name="DOE Joint Genome Institute"/>
            <person name="Haridas S."/>
            <person name="Albert R."/>
            <person name="Binder M."/>
            <person name="Bloem J."/>
            <person name="Labutti K."/>
            <person name="Salamov A."/>
            <person name="Andreopoulos B."/>
            <person name="Baker S.E."/>
            <person name="Barry K."/>
            <person name="Bills G."/>
            <person name="Bluhm B.H."/>
            <person name="Cannon C."/>
            <person name="Castanera R."/>
            <person name="Culley D.E."/>
            <person name="Daum C."/>
            <person name="Ezra D."/>
            <person name="Gonzalez J.B."/>
            <person name="Henrissat B."/>
            <person name="Kuo A."/>
            <person name="Liang C."/>
            <person name="Lipzen A."/>
            <person name="Lutzoni F."/>
            <person name="Magnuson J."/>
            <person name="Mondo S."/>
            <person name="Nolan M."/>
            <person name="Ohm R."/>
            <person name="Pangilinan J."/>
            <person name="Park H.-J."/>
            <person name="Ramirez L."/>
            <person name="Alfaro M."/>
            <person name="Sun H."/>
            <person name="Tritt A."/>
            <person name="Yoshinaga Y."/>
            <person name="Zwiers L.-H."/>
            <person name="Turgeon B.G."/>
            <person name="Goodwin S.B."/>
            <person name="Spatafora J.W."/>
            <person name="Crous P.W."/>
            <person name="Grigoriev I.V."/>
        </authorList>
    </citation>
    <scope>NUCLEOTIDE SEQUENCE</scope>
    <source>
        <strain evidence="2">CBS 342.82</strain>
    </source>
</reference>
<sequence>MRSAVPLIIVSRRLGYHNGGWKPKSLERNFKSAVQFPPSSPHISDNRHVCRRQRINCDSAKDIAVCKNRTARWAGKGWGNDEVVPPITTPSLNPADHASLKSGDLGMCTSQWVHRMYGNISPREMRKSGAGLPSHVRVILLSPPSPLFLAPRPLTDCRWCPACSALWICGPCIPACAVVATTCTSPAHLGCFSIIPPSSDYCCRSLSRCCSIDFDELVFHSILSGTPAFRVEIEACQISIRANDSFDLCSCVAGEACAGHAA</sequence>